<organism evidence="1">
    <name type="scientific">Anguilla anguilla</name>
    <name type="common">European freshwater eel</name>
    <name type="synonym">Muraena anguilla</name>
    <dbReference type="NCBI Taxonomy" id="7936"/>
    <lineage>
        <taxon>Eukaryota</taxon>
        <taxon>Metazoa</taxon>
        <taxon>Chordata</taxon>
        <taxon>Craniata</taxon>
        <taxon>Vertebrata</taxon>
        <taxon>Euteleostomi</taxon>
        <taxon>Actinopterygii</taxon>
        <taxon>Neopterygii</taxon>
        <taxon>Teleostei</taxon>
        <taxon>Anguilliformes</taxon>
        <taxon>Anguillidae</taxon>
        <taxon>Anguilla</taxon>
    </lineage>
</organism>
<accession>A0A0E9SK03</accession>
<dbReference type="AlphaFoldDB" id="A0A0E9SK03"/>
<reference evidence="1" key="1">
    <citation type="submission" date="2014-11" db="EMBL/GenBank/DDBJ databases">
        <authorList>
            <person name="Amaro Gonzalez C."/>
        </authorList>
    </citation>
    <scope>NUCLEOTIDE SEQUENCE</scope>
</reference>
<dbReference type="EMBL" id="GBXM01067577">
    <property type="protein sequence ID" value="JAH41000.1"/>
    <property type="molecule type" value="Transcribed_RNA"/>
</dbReference>
<name>A0A0E9SK03_ANGAN</name>
<proteinExistence type="predicted"/>
<evidence type="ECO:0000313" key="1">
    <source>
        <dbReference type="EMBL" id="JAH41000.1"/>
    </source>
</evidence>
<reference evidence="1" key="2">
    <citation type="journal article" date="2015" name="Fish Shellfish Immunol.">
        <title>Early steps in the European eel (Anguilla anguilla)-Vibrio vulnificus interaction in the gills: Role of the RtxA13 toxin.</title>
        <authorList>
            <person name="Callol A."/>
            <person name="Pajuelo D."/>
            <person name="Ebbesson L."/>
            <person name="Teles M."/>
            <person name="MacKenzie S."/>
            <person name="Amaro C."/>
        </authorList>
    </citation>
    <scope>NUCLEOTIDE SEQUENCE</scope>
</reference>
<protein>
    <submittedName>
        <fullName evidence="1">Uncharacterized protein</fullName>
    </submittedName>
</protein>
<sequence length="18" mass="2109">MESTSNTLKCEPQRDLQE</sequence>